<dbReference type="PANTHER" id="PTHR30007">
    <property type="entry name" value="PHP DOMAIN PROTEIN"/>
    <property type="match status" value="1"/>
</dbReference>
<dbReference type="Proteomes" id="UP000245698">
    <property type="component" value="Unassembled WGS sequence"/>
</dbReference>
<dbReference type="GO" id="GO:0006313">
    <property type="term" value="P:DNA transposition"/>
    <property type="evidence" value="ECO:0007669"/>
    <property type="project" value="InterPro"/>
</dbReference>
<accession>A0A2P9AMA1</accession>
<evidence type="ECO:0000259" key="1">
    <source>
        <dbReference type="Pfam" id="PF01609"/>
    </source>
</evidence>
<dbReference type="GO" id="GO:0004803">
    <property type="term" value="F:transposase activity"/>
    <property type="evidence" value="ECO:0007669"/>
    <property type="project" value="InterPro"/>
</dbReference>
<feature type="domain" description="Transposase IS4-like" evidence="1">
    <location>
        <begin position="8"/>
        <end position="60"/>
    </location>
</feature>
<evidence type="ECO:0000313" key="3">
    <source>
        <dbReference type="Proteomes" id="UP000245698"/>
    </source>
</evidence>
<dbReference type="InterPro" id="IPR002559">
    <property type="entry name" value="Transposase_11"/>
</dbReference>
<sequence length="69" mass="8128">MVLSLWIVKRPDGAKGFEVLPRRWVVERTFSWLGRCRRLAKDFENLSRNALALLKLASIRLMLRRLCSN</sequence>
<dbReference type="AlphaFoldDB" id="A0A2P9AMA1"/>
<dbReference type="GO" id="GO:0003677">
    <property type="term" value="F:DNA binding"/>
    <property type="evidence" value="ECO:0007669"/>
    <property type="project" value="InterPro"/>
</dbReference>
<proteinExistence type="predicted"/>
<organism evidence="2 3">
    <name type="scientific">Mesorhizobium delmotii</name>
    <dbReference type="NCBI Taxonomy" id="1631247"/>
    <lineage>
        <taxon>Bacteria</taxon>
        <taxon>Pseudomonadati</taxon>
        <taxon>Pseudomonadota</taxon>
        <taxon>Alphaproteobacteria</taxon>
        <taxon>Hyphomicrobiales</taxon>
        <taxon>Phyllobacteriaceae</taxon>
        <taxon>Mesorhizobium</taxon>
    </lineage>
</organism>
<dbReference type="Pfam" id="PF01609">
    <property type="entry name" value="DDE_Tnp_1"/>
    <property type="match status" value="1"/>
</dbReference>
<evidence type="ECO:0000313" key="2">
    <source>
        <dbReference type="EMBL" id="SJM32269.1"/>
    </source>
</evidence>
<keyword evidence="3" id="KW-1185">Reference proteome</keyword>
<reference evidence="3" key="1">
    <citation type="submission" date="2016-12" db="EMBL/GenBank/DDBJ databases">
        <authorList>
            <person name="Brunel B."/>
        </authorList>
    </citation>
    <scope>NUCLEOTIDE SEQUENCE [LARGE SCALE GENOMIC DNA]</scope>
</reference>
<gene>
    <name evidence="2" type="ORF">BQ8482_270016</name>
</gene>
<dbReference type="PANTHER" id="PTHR30007:SF0">
    <property type="entry name" value="TRANSPOSASE"/>
    <property type="match status" value="1"/>
</dbReference>
<name>A0A2P9AMA1_9HYPH</name>
<dbReference type="EMBL" id="FUIG01000034">
    <property type="protein sequence ID" value="SJM32269.1"/>
    <property type="molecule type" value="Genomic_DNA"/>
</dbReference>
<protein>
    <submittedName>
        <fullName evidence="2">Transposase</fullName>
    </submittedName>
</protein>